<dbReference type="VEuPathDB" id="ToxoDB:NCLIV_005480"/>
<feature type="region of interest" description="Disordered" evidence="1">
    <location>
        <begin position="92"/>
        <end position="157"/>
    </location>
</feature>
<reference evidence="4" key="3">
    <citation type="journal article" date="2012" name="PLoS Pathog.">
        <title>Comparative genomics of the apicomplexan parasites Toxoplasma gondii and Neospora caninum: Coccidia differing in host range and transmission strategy.</title>
        <authorList>
            <person name="Reid A.J."/>
            <person name="Vermont S.J."/>
            <person name="Cotton J.A."/>
            <person name="Harris D."/>
            <person name="Hill-Cawthorne G.A."/>
            <person name="Konen-Waisman S."/>
            <person name="Latham S.M."/>
            <person name="Mourier T."/>
            <person name="Norton R."/>
            <person name="Quail M.A."/>
            <person name="Sanders M."/>
            <person name="Shanmugam D."/>
            <person name="Sohal A."/>
            <person name="Wasmuth J.D."/>
            <person name="Brunk B."/>
            <person name="Grigg M.E."/>
            <person name="Howard J.C."/>
            <person name="Parkinson J."/>
            <person name="Roos D.S."/>
            <person name="Trees A.J."/>
            <person name="Berriman M."/>
            <person name="Pain A."/>
            <person name="Wastling J.M."/>
        </authorList>
    </citation>
    <scope>NUCLEOTIDE SEQUENCE [LARGE SCALE GENOMIC DNA]</scope>
    <source>
        <strain evidence="4">Liverpool</strain>
    </source>
</reference>
<dbReference type="EMBL" id="FR823382">
    <property type="protein sequence ID" value="CBZ50072.1"/>
    <property type="molecule type" value="Genomic_DNA"/>
</dbReference>
<keyword evidence="4" id="KW-1185">Reference proteome</keyword>
<dbReference type="RefSeq" id="XP_003880107.1">
    <property type="nucleotide sequence ID" value="XM_003880058.1"/>
</dbReference>
<dbReference type="InParanoid" id="F0V8N1"/>
<dbReference type="GeneID" id="13446130"/>
<gene>
    <name evidence="3" type="ORF">BN1204_005480</name>
    <name evidence="2" type="ORF">NCLIV_005480</name>
</gene>
<reference evidence="2" key="2">
    <citation type="submission" date="2011-03" db="EMBL/GenBank/DDBJ databases">
        <title>Comparative genomics and transcriptomics of Neospora caninum and Toxoplasma gondii.</title>
        <authorList>
            <person name="Reid A.J."/>
            <person name="Sohal A."/>
            <person name="Harris D."/>
            <person name="Quail M."/>
            <person name="Sanders M."/>
            <person name="Berriman M."/>
            <person name="Wastling J.M."/>
            <person name="Pain A."/>
        </authorList>
    </citation>
    <scope>NUCLEOTIDE SEQUENCE</scope>
    <source>
        <strain evidence="2">Liverpool</strain>
    </source>
</reference>
<dbReference type="EMBL" id="LN714476">
    <property type="protein sequence ID" value="CEL64666.1"/>
    <property type="molecule type" value="Genomic_DNA"/>
</dbReference>
<evidence type="ECO:0000256" key="1">
    <source>
        <dbReference type="SAM" id="MobiDB-lite"/>
    </source>
</evidence>
<name>F0V8N1_NEOCL</name>
<reference evidence="3" key="4">
    <citation type="journal article" date="2015" name="PLoS ONE">
        <title>Comprehensive Evaluation of Toxoplasma gondii VEG and Neospora caninum LIV Genomes with Tachyzoite Stage Transcriptome and Proteome Defines Novel Transcript Features.</title>
        <authorList>
            <person name="Ramaprasad A."/>
            <person name="Mourier T."/>
            <person name="Naeem R."/>
            <person name="Malas T.B."/>
            <person name="Moussa E."/>
            <person name="Panigrahi A."/>
            <person name="Vermont S.J."/>
            <person name="Otto T.D."/>
            <person name="Wastling J."/>
            <person name="Pain A."/>
        </authorList>
    </citation>
    <scope>NUCLEOTIDE SEQUENCE</scope>
    <source>
        <strain evidence="3">Liverpool</strain>
    </source>
</reference>
<protein>
    <submittedName>
        <fullName evidence="2">Uncharacterized protein</fullName>
    </submittedName>
</protein>
<accession>F0V8N1</accession>
<dbReference type="AlphaFoldDB" id="F0V8N1"/>
<dbReference type="eggNOG" id="ENOG502TMAM">
    <property type="taxonomic scope" value="Eukaryota"/>
</dbReference>
<evidence type="ECO:0000313" key="2">
    <source>
        <dbReference type="EMBL" id="CBZ50072.1"/>
    </source>
</evidence>
<reference evidence="2" key="1">
    <citation type="submission" date="2011-02" db="EMBL/GenBank/DDBJ databases">
        <authorList>
            <person name="Aslett M."/>
        </authorList>
    </citation>
    <scope>NUCLEOTIDE SEQUENCE</scope>
    <source>
        <strain evidence="2">Liverpool</strain>
    </source>
</reference>
<organism evidence="2 4">
    <name type="scientific">Neospora caninum (strain Liverpool)</name>
    <dbReference type="NCBI Taxonomy" id="572307"/>
    <lineage>
        <taxon>Eukaryota</taxon>
        <taxon>Sar</taxon>
        <taxon>Alveolata</taxon>
        <taxon>Apicomplexa</taxon>
        <taxon>Conoidasida</taxon>
        <taxon>Coccidia</taxon>
        <taxon>Eucoccidiorida</taxon>
        <taxon>Eimeriorina</taxon>
        <taxon>Sarcocystidae</taxon>
        <taxon>Neospora</taxon>
    </lineage>
</organism>
<sequence>MAHPTSLSGRQRRVNTRHLLLCFVSTFLAVPSLFTPLPDFAVQAGGVEEPTAQDVLFRHGEEETFEEKEPVRREEEEQDLIAGVYGATRFGAAADKEHSARSRTTSRQSRGRSTYYSSLGAGPHYRQEEPRLLHHPVHHPRGPSELGHSYRLLPHPK</sequence>
<dbReference type="Proteomes" id="UP000007494">
    <property type="component" value="Chromosome II"/>
</dbReference>
<evidence type="ECO:0000313" key="3">
    <source>
        <dbReference type="EMBL" id="CEL64666.1"/>
    </source>
</evidence>
<feature type="compositionally biased region" description="Low complexity" evidence="1">
    <location>
        <begin position="102"/>
        <end position="118"/>
    </location>
</feature>
<proteinExistence type="predicted"/>
<evidence type="ECO:0000313" key="4">
    <source>
        <dbReference type="Proteomes" id="UP000007494"/>
    </source>
</evidence>